<organism evidence="2 3">
    <name type="scientific">Ceratina calcarata</name>
    <dbReference type="NCBI Taxonomy" id="156304"/>
    <lineage>
        <taxon>Eukaryota</taxon>
        <taxon>Metazoa</taxon>
        <taxon>Ecdysozoa</taxon>
        <taxon>Arthropoda</taxon>
        <taxon>Hexapoda</taxon>
        <taxon>Insecta</taxon>
        <taxon>Pterygota</taxon>
        <taxon>Neoptera</taxon>
        <taxon>Endopterygota</taxon>
        <taxon>Hymenoptera</taxon>
        <taxon>Apocrita</taxon>
        <taxon>Aculeata</taxon>
        <taxon>Apoidea</taxon>
        <taxon>Anthophila</taxon>
        <taxon>Apidae</taxon>
        <taxon>Ceratina</taxon>
        <taxon>Zadontomerus</taxon>
    </lineage>
</organism>
<reference evidence="3" key="1">
    <citation type="submission" date="2025-08" db="UniProtKB">
        <authorList>
            <consortium name="RefSeq"/>
        </authorList>
    </citation>
    <scope>IDENTIFICATION</scope>
    <source>
        <tissue evidence="3">Whole body</tissue>
    </source>
</reference>
<sequence length="111" mass="12666">MREINAVTVANEFGRKRRQRSYTKGEGNQVSQNPRLVNSRCDTTPSFTGVSASRWISWELKLIWACPATWSRRCFKITEGLGRLDKAKMSPLECRRIIAGNVTFCKLIVQS</sequence>
<evidence type="ECO:0000313" key="2">
    <source>
        <dbReference type="Proteomes" id="UP000694925"/>
    </source>
</evidence>
<gene>
    <name evidence="3" type="primary">LOC113465082</name>
</gene>
<name>A0AAJ7SC19_9HYME</name>
<dbReference type="AlphaFoldDB" id="A0AAJ7SC19"/>
<feature type="region of interest" description="Disordered" evidence="1">
    <location>
        <begin position="18"/>
        <end position="37"/>
    </location>
</feature>
<proteinExistence type="predicted"/>
<evidence type="ECO:0000313" key="3">
    <source>
        <dbReference type="RefSeq" id="XP_026674389.1"/>
    </source>
</evidence>
<dbReference type="GeneID" id="113465082"/>
<protein>
    <submittedName>
        <fullName evidence="3">Uncharacterized protein LOC113465082</fullName>
    </submittedName>
</protein>
<accession>A0AAJ7SC19</accession>
<dbReference type="Proteomes" id="UP000694925">
    <property type="component" value="Unplaced"/>
</dbReference>
<keyword evidence="2" id="KW-1185">Reference proteome</keyword>
<feature type="compositionally biased region" description="Polar residues" evidence="1">
    <location>
        <begin position="26"/>
        <end position="37"/>
    </location>
</feature>
<evidence type="ECO:0000256" key="1">
    <source>
        <dbReference type="SAM" id="MobiDB-lite"/>
    </source>
</evidence>
<dbReference type="RefSeq" id="XP_026674389.1">
    <property type="nucleotide sequence ID" value="XM_026818588.1"/>
</dbReference>
<dbReference type="KEGG" id="ccal:113465082"/>